<dbReference type="AlphaFoldDB" id="A0A0D6A1J4"/>
<dbReference type="PATRIC" id="fig|1600.4.peg.295"/>
<proteinExistence type="predicted"/>
<reference evidence="1 2" key="1">
    <citation type="submission" date="2015-03" db="EMBL/GenBank/DDBJ databases">
        <title>Complete genome sequence of Lactobacillus acetotolerans NBRC 13120.</title>
        <authorList>
            <person name="Toh H."/>
            <person name="Morita H."/>
            <person name="Fujita N."/>
        </authorList>
    </citation>
    <scope>NUCLEOTIDE SEQUENCE [LARGE SCALE GENOMIC DNA]</scope>
    <source>
        <strain evidence="1 2">NBRC 13120</strain>
    </source>
</reference>
<accession>A0A0D6A1J4</accession>
<dbReference type="RefSeq" id="WP_060459164.1">
    <property type="nucleotide sequence ID" value="NZ_AP014808.1"/>
</dbReference>
<sequence length="150" mass="16979">MDKNLINAMAILDGQEGSYAYCNEGGRCHFHLTKSCFPQMLGEEGGYVISSPDSLPMLTDNAPVMAIKLHSRKDLIVYNKSDLYSLAKNLLQKANDSQNLPTYRVNIGSLSFLAIRIFTMSTTVLPEKMTDLLFSEWENYPTDYQILEKR</sequence>
<protein>
    <submittedName>
        <fullName evidence="1">Uncharacterized protein</fullName>
    </submittedName>
</protein>
<organism evidence="1 2">
    <name type="scientific">Lactobacillus acetotolerans</name>
    <dbReference type="NCBI Taxonomy" id="1600"/>
    <lineage>
        <taxon>Bacteria</taxon>
        <taxon>Bacillati</taxon>
        <taxon>Bacillota</taxon>
        <taxon>Bacilli</taxon>
        <taxon>Lactobacillales</taxon>
        <taxon>Lactobacillaceae</taxon>
        <taxon>Lactobacillus</taxon>
    </lineage>
</organism>
<keyword evidence="2" id="KW-1185">Reference proteome</keyword>
<name>A0A0D6A1J4_9LACO</name>
<gene>
    <name evidence="1" type="ORF">LBAT_0289</name>
</gene>
<evidence type="ECO:0000313" key="2">
    <source>
        <dbReference type="Proteomes" id="UP000035709"/>
    </source>
</evidence>
<dbReference type="Proteomes" id="UP000035709">
    <property type="component" value="Chromosome"/>
</dbReference>
<dbReference type="STRING" id="1600.LBAT_0289"/>
<evidence type="ECO:0000313" key="1">
    <source>
        <dbReference type="EMBL" id="BAQ56678.1"/>
    </source>
</evidence>
<dbReference type="KEGG" id="lae:LBAT_0289"/>
<dbReference type="EMBL" id="AP014808">
    <property type="protein sequence ID" value="BAQ56678.1"/>
    <property type="molecule type" value="Genomic_DNA"/>
</dbReference>